<proteinExistence type="predicted"/>
<feature type="compositionally biased region" description="Low complexity" evidence="2">
    <location>
        <begin position="70"/>
        <end position="85"/>
    </location>
</feature>
<evidence type="ECO:0000256" key="1">
    <source>
        <dbReference type="PROSITE-ProRule" id="PRU00094"/>
    </source>
</evidence>
<accession>A0A9P7UNM3</accession>
<dbReference type="AlphaFoldDB" id="A0A9P7UNM3"/>
<feature type="compositionally biased region" description="Basic residues" evidence="2">
    <location>
        <begin position="46"/>
        <end position="55"/>
    </location>
</feature>
<evidence type="ECO:0000313" key="4">
    <source>
        <dbReference type="EMBL" id="KAG7086134.1"/>
    </source>
</evidence>
<dbReference type="InterPro" id="IPR013088">
    <property type="entry name" value="Znf_NHR/GATA"/>
</dbReference>
<reference evidence="4" key="1">
    <citation type="journal article" date="2021" name="Genome Biol. Evol.">
        <title>The assembled and annotated genome of the fairy-ring fungus Marasmius oreades.</title>
        <authorList>
            <person name="Hiltunen M."/>
            <person name="Ament-Velasquez S.L."/>
            <person name="Johannesson H."/>
        </authorList>
    </citation>
    <scope>NUCLEOTIDE SEQUENCE</scope>
    <source>
        <strain evidence="4">03SP1</strain>
    </source>
</reference>
<dbReference type="PROSITE" id="PS50114">
    <property type="entry name" value="GATA_ZN_FINGER_2"/>
    <property type="match status" value="1"/>
</dbReference>
<dbReference type="RefSeq" id="XP_043002605.1">
    <property type="nucleotide sequence ID" value="XM_043159007.1"/>
</dbReference>
<dbReference type="Pfam" id="PF00320">
    <property type="entry name" value="GATA"/>
    <property type="match status" value="1"/>
</dbReference>
<dbReference type="GO" id="GO:0006355">
    <property type="term" value="P:regulation of DNA-templated transcription"/>
    <property type="evidence" value="ECO:0007669"/>
    <property type="project" value="InterPro"/>
</dbReference>
<dbReference type="CDD" id="cd00202">
    <property type="entry name" value="ZnF_GATA"/>
    <property type="match status" value="1"/>
</dbReference>
<dbReference type="SUPFAM" id="SSF57716">
    <property type="entry name" value="Glucocorticoid receptor-like (DNA-binding domain)"/>
    <property type="match status" value="1"/>
</dbReference>
<feature type="compositionally biased region" description="Pro residues" evidence="2">
    <location>
        <begin position="86"/>
        <end position="95"/>
    </location>
</feature>
<dbReference type="InterPro" id="IPR000679">
    <property type="entry name" value="Znf_GATA"/>
</dbReference>
<evidence type="ECO:0000259" key="3">
    <source>
        <dbReference type="PROSITE" id="PS50114"/>
    </source>
</evidence>
<dbReference type="SMART" id="SM00401">
    <property type="entry name" value="ZnF_GATA"/>
    <property type="match status" value="1"/>
</dbReference>
<keyword evidence="5" id="KW-1185">Reference proteome</keyword>
<organism evidence="4 5">
    <name type="scientific">Marasmius oreades</name>
    <name type="common">fairy-ring Marasmius</name>
    <dbReference type="NCBI Taxonomy" id="181124"/>
    <lineage>
        <taxon>Eukaryota</taxon>
        <taxon>Fungi</taxon>
        <taxon>Dikarya</taxon>
        <taxon>Basidiomycota</taxon>
        <taxon>Agaricomycotina</taxon>
        <taxon>Agaricomycetes</taxon>
        <taxon>Agaricomycetidae</taxon>
        <taxon>Agaricales</taxon>
        <taxon>Marasmiineae</taxon>
        <taxon>Marasmiaceae</taxon>
        <taxon>Marasmius</taxon>
    </lineage>
</organism>
<dbReference type="OrthoDB" id="3051944at2759"/>
<dbReference type="EMBL" id="CM032190">
    <property type="protein sequence ID" value="KAG7086134.1"/>
    <property type="molecule type" value="Genomic_DNA"/>
</dbReference>
<dbReference type="Gene3D" id="3.30.50.10">
    <property type="entry name" value="Erythroid Transcription Factor GATA-1, subunit A"/>
    <property type="match status" value="1"/>
</dbReference>
<feature type="region of interest" description="Disordered" evidence="2">
    <location>
        <begin position="69"/>
        <end position="105"/>
    </location>
</feature>
<evidence type="ECO:0000313" key="5">
    <source>
        <dbReference type="Proteomes" id="UP001049176"/>
    </source>
</evidence>
<dbReference type="GO" id="GO:0008270">
    <property type="term" value="F:zinc ion binding"/>
    <property type="evidence" value="ECO:0007669"/>
    <property type="project" value="UniProtKB-KW"/>
</dbReference>
<protein>
    <recommendedName>
        <fullName evidence="3">GATA-type domain-containing protein</fullName>
    </recommendedName>
</protein>
<dbReference type="Proteomes" id="UP001049176">
    <property type="component" value="Chromosome 10"/>
</dbReference>
<dbReference type="KEGG" id="more:E1B28_002093"/>
<dbReference type="GO" id="GO:0043565">
    <property type="term" value="F:sequence-specific DNA binding"/>
    <property type="evidence" value="ECO:0007669"/>
    <property type="project" value="InterPro"/>
</dbReference>
<feature type="compositionally biased region" description="Low complexity" evidence="2">
    <location>
        <begin position="28"/>
        <end position="41"/>
    </location>
</feature>
<sequence length="238" mass="26263">MESSGHHQPYVTSTSQIQIRRTSLVIRSPSTSISDNSSPYSGAYGQHHHHHLHTHTIREEYTYSVRILQRSSSSSSSDSTRTPSPVLRPPPPQNTPPHEDNGITYTEDASTRLSNKIQRRCFNCGETKTTAWRRSQDYPGKLLCNKCGLAERKPPPTPFPEIVDLEQRQAKFASRGGGTISASSNSNKPPPPMSTIAHARSGVLPMQGRRCRYSAASTQGQGMLPKDHEATSHPISIL</sequence>
<feature type="region of interest" description="Disordered" evidence="2">
    <location>
        <begin position="28"/>
        <end position="55"/>
    </location>
</feature>
<evidence type="ECO:0000256" key="2">
    <source>
        <dbReference type="SAM" id="MobiDB-lite"/>
    </source>
</evidence>
<feature type="region of interest" description="Disordered" evidence="2">
    <location>
        <begin position="213"/>
        <end position="238"/>
    </location>
</feature>
<keyword evidence="1" id="KW-0863">Zinc-finger</keyword>
<keyword evidence="1" id="KW-0479">Metal-binding</keyword>
<keyword evidence="1" id="KW-0862">Zinc</keyword>
<feature type="domain" description="GATA-type" evidence="3">
    <location>
        <begin position="115"/>
        <end position="149"/>
    </location>
</feature>
<dbReference type="GeneID" id="66071169"/>
<gene>
    <name evidence="4" type="ORF">E1B28_002093</name>
</gene>
<comment type="caution">
    <text evidence="4">The sequence shown here is derived from an EMBL/GenBank/DDBJ whole genome shotgun (WGS) entry which is preliminary data.</text>
</comment>
<name>A0A9P7UNM3_9AGAR</name>